<organism evidence="2">
    <name type="scientific">Triatoma dimidiata</name>
    <name type="common">Kissing bug</name>
    <name type="synonym">Meccus dimidiatus</name>
    <dbReference type="NCBI Taxonomy" id="72491"/>
    <lineage>
        <taxon>Eukaryota</taxon>
        <taxon>Metazoa</taxon>
        <taxon>Ecdysozoa</taxon>
        <taxon>Arthropoda</taxon>
        <taxon>Hexapoda</taxon>
        <taxon>Insecta</taxon>
        <taxon>Pterygota</taxon>
        <taxon>Neoptera</taxon>
        <taxon>Paraneoptera</taxon>
        <taxon>Hemiptera</taxon>
        <taxon>Heteroptera</taxon>
        <taxon>Panheteroptera</taxon>
        <taxon>Cimicomorpha</taxon>
        <taxon>Reduviidae</taxon>
        <taxon>Triatominae</taxon>
        <taxon>Triatoma</taxon>
    </lineage>
</organism>
<dbReference type="Pfam" id="PF00078">
    <property type="entry name" value="RVT_1"/>
    <property type="match status" value="1"/>
</dbReference>
<dbReference type="PANTHER" id="PTHR47027:SF20">
    <property type="entry name" value="REVERSE TRANSCRIPTASE-LIKE PROTEIN WITH RNA-DIRECTED DNA POLYMERASE DOMAIN"/>
    <property type="match status" value="1"/>
</dbReference>
<dbReference type="InterPro" id="IPR000477">
    <property type="entry name" value="RT_dom"/>
</dbReference>
<dbReference type="InterPro" id="IPR043502">
    <property type="entry name" value="DNA/RNA_pol_sf"/>
</dbReference>
<feature type="non-terminal residue" evidence="2">
    <location>
        <position position="1"/>
    </location>
</feature>
<keyword evidence="2" id="KW-0255">Endonuclease</keyword>
<proteinExistence type="predicted"/>
<protein>
    <submittedName>
        <fullName evidence="2">Putative endonuclease-reverse transcriptase</fullName>
    </submittedName>
</protein>
<dbReference type="SUPFAM" id="SSF56672">
    <property type="entry name" value="DNA/RNA polymerases"/>
    <property type="match status" value="1"/>
</dbReference>
<dbReference type="PROSITE" id="PS50878">
    <property type="entry name" value="RT_POL"/>
    <property type="match status" value="1"/>
</dbReference>
<dbReference type="AlphaFoldDB" id="A0A0V0GA30"/>
<reference evidence="2" key="1">
    <citation type="journal article" date="2018" name="J. Proteomics">
        <title>Exploring the molecular complexity of Triatoma dimidiata sialome.</title>
        <authorList>
            <person name="Santiago P.B."/>
            <person name="de Araujo C.N."/>
            <person name="Charneau S."/>
            <person name="Bastos I.M.D."/>
            <person name="Assumpcao T.C.F."/>
            <person name="Queiroz R.M.L."/>
            <person name="Praca Y.R."/>
            <person name="Cordeiro T.M."/>
            <person name="Garcia C.H.S."/>
            <person name="da Silva I.G."/>
            <person name="Raiol T."/>
            <person name="Motta F.N."/>
            <person name="de Araujo Oliveira J.V."/>
            <person name="de Sousa M.V."/>
            <person name="Ribeiro J.M.C."/>
            <person name="de Santana J.M."/>
        </authorList>
    </citation>
    <scope>NUCLEOTIDE SEQUENCE</scope>
    <source>
        <strain evidence="2">Santander</strain>
        <tissue evidence="2">Salivary glands</tissue>
    </source>
</reference>
<keyword evidence="2" id="KW-0695">RNA-directed DNA polymerase</keyword>
<dbReference type="GO" id="GO:0004519">
    <property type="term" value="F:endonuclease activity"/>
    <property type="evidence" value="ECO:0007669"/>
    <property type="project" value="UniProtKB-KW"/>
</dbReference>
<keyword evidence="2" id="KW-0548">Nucleotidyltransferase</keyword>
<accession>A0A0V0GA30</accession>
<keyword evidence="2" id="KW-0378">Hydrolase</keyword>
<evidence type="ECO:0000313" key="2">
    <source>
        <dbReference type="EMBL" id="JAP04992.1"/>
    </source>
</evidence>
<dbReference type="GO" id="GO:0003964">
    <property type="term" value="F:RNA-directed DNA polymerase activity"/>
    <property type="evidence" value="ECO:0007669"/>
    <property type="project" value="UniProtKB-KW"/>
</dbReference>
<feature type="domain" description="Reverse transcriptase" evidence="1">
    <location>
        <begin position="1"/>
        <end position="135"/>
    </location>
</feature>
<dbReference type="EMBL" id="GECL01001132">
    <property type="protein sequence ID" value="JAP04992.1"/>
    <property type="molecule type" value="Transcribed_RNA"/>
</dbReference>
<sequence>HGTKSSVWCSGGVTNSFDTLMGLKQGCLLSPLLFSLFIDDIQAYIGGGLLFNNFKVNCLLYADDLVMLADDKLTLQYMINRLNSYCQLWNLTVNLQKSKIVIFRRGGRQARDEKWKLGSNQIEVTNKYKYLGVVLTSQLSFSSHLEDKLSIAKFGILNTWRTFINKRGVPLSAKMKVFCAAIRAVISYAAEIWGFKRYDVVEKLNRFVLKRLLFAPNSTPDYALFLESGVTEIFPHTLRLLCNYLNKVSGLPADRLPNKVMREVMCKKIFWLKGLIELEEKYNINARVCDCLWQGGLMKWLNELLPRIEEANKNYYLLRASNAKRHLLYKKLNPLLGDNTYFSDKYDTNVISIISKTRVEALNLNYKPWNLKVSPDASQLCSLGNLNVTENCFHFLAKCPILKHYRIQYFNKESLTEEELISVLNGSNWLTLYKYVLYSKKYRDLLVQEFNY</sequence>
<keyword evidence="2" id="KW-0808">Transferase</keyword>
<name>A0A0V0GA30_TRIDM</name>
<keyword evidence="2" id="KW-0540">Nuclease</keyword>
<evidence type="ECO:0000259" key="1">
    <source>
        <dbReference type="PROSITE" id="PS50878"/>
    </source>
</evidence>
<dbReference type="PANTHER" id="PTHR47027">
    <property type="entry name" value="REVERSE TRANSCRIPTASE DOMAIN-CONTAINING PROTEIN"/>
    <property type="match status" value="1"/>
</dbReference>